<dbReference type="GO" id="GO:0005975">
    <property type="term" value="P:carbohydrate metabolic process"/>
    <property type="evidence" value="ECO:0007669"/>
    <property type="project" value="UniProtKB-ARBA"/>
</dbReference>
<dbReference type="SMART" id="SM00089">
    <property type="entry name" value="PKD"/>
    <property type="match status" value="1"/>
</dbReference>
<dbReference type="Pfam" id="PF07995">
    <property type="entry name" value="GSDH"/>
    <property type="match status" value="1"/>
</dbReference>
<keyword evidence="1" id="KW-0732">Signal</keyword>
<name>A0A1H5DN80_9PSEU</name>
<dbReference type="InterPro" id="IPR011041">
    <property type="entry name" value="Quinoprot_gluc/sorb_DH_b-prop"/>
</dbReference>
<dbReference type="InterPro" id="IPR011042">
    <property type="entry name" value="6-blade_b-propeller_TolB-like"/>
</dbReference>
<gene>
    <name evidence="3" type="ORF">SAMN04489727_9481</name>
</gene>
<organism evidence="3 4">
    <name type="scientific">Amycolatopsis tolypomycina</name>
    <dbReference type="NCBI Taxonomy" id="208445"/>
    <lineage>
        <taxon>Bacteria</taxon>
        <taxon>Bacillati</taxon>
        <taxon>Actinomycetota</taxon>
        <taxon>Actinomycetes</taxon>
        <taxon>Pseudonocardiales</taxon>
        <taxon>Pseudonocardiaceae</taxon>
        <taxon>Amycolatopsis</taxon>
    </lineage>
</organism>
<feature type="chain" id="PRO_5038443983" evidence="1">
    <location>
        <begin position="24"/>
        <end position="1050"/>
    </location>
</feature>
<feature type="signal peptide" evidence="1">
    <location>
        <begin position="1"/>
        <end position="23"/>
    </location>
</feature>
<sequence>MVVRKLRLLLVAALIGVLLPAVAPGVAAAATLPAGFVLRDIDSGLGQYQFTDFAYLPDNSVLVTGKDGRVRWLPVTGTGRTIATLPVRTNEDLGLVGLAVAPDYATSRAIYLTRAITTTNGFVMRLARFTVTVDAAGAPAGLTGERTIFEAPGRFNVHSIDTVIAAADGTLWLSVGDDSDFRQMDPVALRAQDVNQPYGKILHLTADGAGVPGNPYYDAANPGSTASKVFARGFRNPFRFSIDPTLGLPVVGDVGWNSWEEIDVVQRGANQGWPCWEGNHPTPGYSGLAGCAGVPNQPPLFELPHGDGVMTGNSITGGIVYNGSSYPEAYRGSYFFGDYVANKIWTLRYDDQGRLTQAPENPPVFTGIGGPAKFGAAPNGDIVYADILSGALRRLSYSAGNTAPVAKAATTTNPDTRTVSFDGSASVDYDNDALKYDWTFGDGTTAADAGPKVTHTYAAGTESFTAKLVVRDPLGLTGEVTVPVAPGNHTPELTLTSPGATTFAVTEPVTVSATATDAEDGALPITWTTAVRHCPSEATCHAHPGIGGTGSSFSQPFTEHPASRMEFTATVTDSAGVSTSKTYTAMPRQHRITLRATQPAALSISVAGGASTAMVTEGATFDVEAAQLAIDGVSTFSGWQDGPAENPRFVTVGTTDLTLTANYATPIDQRYDADPALRAMLGAPSAAEVTDGPVHYRVYANGRLYWSAATGTRYVTGQVLEKYVAVGGHSVLGPPTSDTAPTADGVGQYSDFIANGNVGSIYFTPATGAHTIYGEIRKKWAATGYQNGLGYPTTDELGVFDGVGRYNHFIKGGNVGSIYYTTATGAHTIYGEIRKKWAATGYETGLGYPTTDELGVNDGVGRYNHFIKGGNVGSIYYTTATGAHTIYGEIRKKWAATGYEAGLGYPTTDELGVNDGVGRYNHFIKDGNVGSIYYTTATGAHTVYGEIRKKWAAWGYERGLGYPTTDELGVTGGRGRYNHFSLGSSIYFTPTTGARVVKGEIRKRWAALGWEQSYLGYPKSDEYAISGGYRSDFEGGYIIYTSAGARDYRW</sequence>
<dbReference type="SUPFAM" id="SSF50952">
    <property type="entry name" value="Soluble quinoprotein glucose dehydrogenase"/>
    <property type="match status" value="1"/>
</dbReference>
<dbReference type="OrthoDB" id="159306at2"/>
<dbReference type="Gene3D" id="2.120.10.30">
    <property type="entry name" value="TolB, C-terminal domain"/>
    <property type="match status" value="1"/>
</dbReference>
<evidence type="ECO:0000256" key="1">
    <source>
        <dbReference type="SAM" id="SignalP"/>
    </source>
</evidence>
<dbReference type="PANTHER" id="PTHR19328:SF13">
    <property type="entry name" value="HIPL1 PROTEIN"/>
    <property type="match status" value="1"/>
</dbReference>
<dbReference type="Gene3D" id="2.60.40.10">
    <property type="entry name" value="Immunoglobulins"/>
    <property type="match status" value="1"/>
</dbReference>
<dbReference type="Proteomes" id="UP000199622">
    <property type="component" value="Unassembled WGS sequence"/>
</dbReference>
<proteinExistence type="predicted"/>
<dbReference type="InterPro" id="IPR022409">
    <property type="entry name" value="PKD/Chitinase_dom"/>
</dbReference>
<evidence type="ECO:0000259" key="2">
    <source>
        <dbReference type="PROSITE" id="PS50093"/>
    </source>
</evidence>
<dbReference type="SUPFAM" id="SSF49299">
    <property type="entry name" value="PKD domain"/>
    <property type="match status" value="1"/>
</dbReference>
<dbReference type="InterPro" id="IPR012938">
    <property type="entry name" value="Glc/Sorbosone_DH"/>
</dbReference>
<dbReference type="Pfam" id="PF08310">
    <property type="entry name" value="LGFP"/>
    <property type="match status" value="7"/>
</dbReference>
<protein>
    <submittedName>
        <fullName evidence="3">Glucose/arabinose dehydrogenase, beta-propeller fold</fullName>
    </submittedName>
</protein>
<dbReference type="EMBL" id="FNSO01000004">
    <property type="protein sequence ID" value="SED80321.1"/>
    <property type="molecule type" value="Genomic_DNA"/>
</dbReference>
<dbReference type="InterPro" id="IPR000601">
    <property type="entry name" value="PKD_dom"/>
</dbReference>
<dbReference type="InterPro" id="IPR013207">
    <property type="entry name" value="LGFP"/>
</dbReference>
<keyword evidence="4" id="KW-1185">Reference proteome</keyword>
<evidence type="ECO:0000313" key="4">
    <source>
        <dbReference type="Proteomes" id="UP000199622"/>
    </source>
</evidence>
<dbReference type="AlphaFoldDB" id="A0A1H5DN80"/>
<dbReference type="CDD" id="cd00146">
    <property type="entry name" value="PKD"/>
    <property type="match status" value="1"/>
</dbReference>
<dbReference type="STRING" id="208445.SAMN04489727_9481"/>
<accession>A0A1H5DN80</accession>
<dbReference type="PANTHER" id="PTHR19328">
    <property type="entry name" value="HEDGEHOG-INTERACTING PROTEIN"/>
    <property type="match status" value="1"/>
</dbReference>
<evidence type="ECO:0000313" key="3">
    <source>
        <dbReference type="EMBL" id="SED80321.1"/>
    </source>
</evidence>
<dbReference type="PROSITE" id="PS50093">
    <property type="entry name" value="PKD"/>
    <property type="match status" value="1"/>
</dbReference>
<dbReference type="Pfam" id="PF18911">
    <property type="entry name" value="PKD_4"/>
    <property type="match status" value="1"/>
</dbReference>
<dbReference type="RefSeq" id="WP_091319126.1">
    <property type="nucleotide sequence ID" value="NZ_FNSO01000004.1"/>
</dbReference>
<feature type="domain" description="PKD" evidence="2">
    <location>
        <begin position="406"/>
        <end position="459"/>
    </location>
</feature>
<reference evidence="4" key="1">
    <citation type="submission" date="2016-10" db="EMBL/GenBank/DDBJ databases">
        <authorList>
            <person name="Varghese N."/>
            <person name="Submissions S."/>
        </authorList>
    </citation>
    <scope>NUCLEOTIDE SEQUENCE [LARGE SCALE GENOMIC DNA]</scope>
    <source>
        <strain evidence="4">DSM 44544</strain>
    </source>
</reference>
<dbReference type="InterPro" id="IPR035986">
    <property type="entry name" value="PKD_dom_sf"/>
</dbReference>
<dbReference type="InterPro" id="IPR013783">
    <property type="entry name" value="Ig-like_fold"/>
</dbReference>